<feature type="active site" description="Proton acceptor" evidence="9">
    <location>
        <position position="49"/>
    </location>
</feature>
<keyword evidence="7 9" id="KW-0456">Lyase</keyword>
<keyword evidence="12" id="KW-1185">Reference proteome</keyword>
<name>A0A179BBP4_ACIFR</name>
<dbReference type="GO" id="GO:0004834">
    <property type="term" value="F:tryptophan synthase activity"/>
    <property type="evidence" value="ECO:0007669"/>
    <property type="project" value="UniProtKB-UniRule"/>
</dbReference>
<comment type="subunit">
    <text evidence="3 9">Tetramer of two alpha and two beta chains.</text>
</comment>
<organism evidence="11 12">
    <name type="scientific">Acidithiobacillus ferrooxidans</name>
    <name type="common">Thiobacillus ferrooxidans</name>
    <dbReference type="NCBI Taxonomy" id="920"/>
    <lineage>
        <taxon>Bacteria</taxon>
        <taxon>Pseudomonadati</taxon>
        <taxon>Pseudomonadota</taxon>
        <taxon>Acidithiobacillia</taxon>
        <taxon>Acidithiobacillales</taxon>
        <taxon>Acidithiobacillaceae</taxon>
        <taxon>Acidithiobacillus</taxon>
    </lineage>
</organism>
<keyword evidence="5 9" id="KW-0822">Tryptophan biosynthesis</keyword>
<dbReference type="PANTHER" id="PTHR43406:SF1">
    <property type="entry name" value="TRYPTOPHAN SYNTHASE ALPHA CHAIN, CHLOROPLASTIC"/>
    <property type="match status" value="1"/>
</dbReference>
<comment type="catalytic activity">
    <reaction evidence="8 9">
        <text>(1S,2R)-1-C-(indol-3-yl)glycerol 3-phosphate + L-serine = D-glyceraldehyde 3-phosphate + L-tryptophan + H2O</text>
        <dbReference type="Rhea" id="RHEA:10532"/>
        <dbReference type="ChEBI" id="CHEBI:15377"/>
        <dbReference type="ChEBI" id="CHEBI:33384"/>
        <dbReference type="ChEBI" id="CHEBI:57912"/>
        <dbReference type="ChEBI" id="CHEBI:58866"/>
        <dbReference type="ChEBI" id="CHEBI:59776"/>
        <dbReference type="EC" id="4.2.1.20"/>
    </reaction>
</comment>
<dbReference type="RefSeq" id="WP_064219610.1">
    <property type="nucleotide sequence ID" value="NZ_LVXZ01000140.1"/>
</dbReference>
<sequence>MSRLAGLFVQLQDAGRAALIPFMTAGDPSLTATVPLMHALVAVGADAIELGMPFSDPMADGPSIQRASERALARGVKLRMVLEWVREFRMTNSHTPIILMGYLNPVEAMGVTLFAEAAATAGVDGVILVDLTPEEGRGEAAVLRQQGVDPIFLLAPTSGPERVATVRSMGSGFVYYVSLRGITGAAQADWTEVLQRVQDLRRQLGLPVAIGFGIRDAATVARVAVGADAVVVGSALVDQLAECMTDQEAIAAATRFIEPLAQAVRTTERRGV</sequence>
<dbReference type="GO" id="GO:0005829">
    <property type="term" value="C:cytosol"/>
    <property type="evidence" value="ECO:0007669"/>
    <property type="project" value="TreeGrafter"/>
</dbReference>
<keyword evidence="4 9" id="KW-0028">Amino-acid biosynthesis</keyword>
<dbReference type="Pfam" id="PF00290">
    <property type="entry name" value="Trp_syntA"/>
    <property type="match status" value="1"/>
</dbReference>
<keyword evidence="6 9" id="KW-0057">Aromatic amino acid biosynthesis</keyword>
<evidence type="ECO:0000256" key="2">
    <source>
        <dbReference type="ARBA" id="ARBA00004733"/>
    </source>
</evidence>
<dbReference type="HAMAP" id="MF_00131">
    <property type="entry name" value="Trp_synth_alpha"/>
    <property type="match status" value="1"/>
</dbReference>
<dbReference type="EMBL" id="LVXZ01000140">
    <property type="protein sequence ID" value="OAP89116.1"/>
    <property type="molecule type" value="Genomic_DNA"/>
</dbReference>
<dbReference type="Proteomes" id="UP000078302">
    <property type="component" value="Unassembled WGS sequence"/>
</dbReference>
<reference evidence="11 12" key="1">
    <citation type="submission" date="2016-04" db="EMBL/GenBank/DDBJ databases">
        <title>Acidithiobacillus ferrooxidans genome sequencing and assembly.</title>
        <authorList>
            <person name="Zhou Z."/>
        </authorList>
    </citation>
    <scope>NUCLEOTIDE SEQUENCE [LARGE SCALE GENOMIC DNA]</scope>
    <source>
        <strain evidence="11 12">BY0502</strain>
    </source>
</reference>
<dbReference type="InterPro" id="IPR002028">
    <property type="entry name" value="Trp_synthase_suA"/>
</dbReference>
<dbReference type="FunFam" id="3.20.20.70:FF:000037">
    <property type="entry name" value="Tryptophan synthase alpha chain"/>
    <property type="match status" value="1"/>
</dbReference>
<proteinExistence type="inferred from homology"/>
<dbReference type="InterPro" id="IPR011060">
    <property type="entry name" value="RibuloseP-bd_barrel"/>
</dbReference>
<evidence type="ECO:0000256" key="7">
    <source>
        <dbReference type="ARBA" id="ARBA00023239"/>
    </source>
</evidence>
<evidence type="ECO:0000256" key="10">
    <source>
        <dbReference type="RuleBase" id="RU003662"/>
    </source>
</evidence>
<dbReference type="InterPro" id="IPR018204">
    <property type="entry name" value="Trp_synthase_alpha_AS"/>
</dbReference>
<evidence type="ECO:0000256" key="8">
    <source>
        <dbReference type="ARBA" id="ARBA00049047"/>
    </source>
</evidence>
<gene>
    <name evidence="9" type="primary">trpA</name>
    <name evidence="11" type="ORF">A4H96_10815</name>
</gene>
<dbReference type="InterPro" id="IPR013785">
    <property type="entry name" value="Aldolase_TIM"/>
</dbReference>
<dbReference type="EC" id="4.2.1.20" evidence="9"/>
<protein>
    <recommendedName>
        <fullName evidence="9">Tryptophan synthase alpha chain</fullName>
        <ecNumber evidence="9">4.2.1.20</ecNumber>
    </recommendedName>
</protein>
<evidence type="ECO:0000256" key="9">
    <source>
        <dbReference type="HAMAP-Rule" id="MF_00131"/>
    </source>
</evidence>
<evidence type="ECO:0000256" key="1">
    <source>
        <dbReference type="ARBA" id="ARBA00003365"/>
    </source>
</evidence>
<comment type="pathway">
    <text evidence="2 9">Amino-acid biosynthesis; L-tryptophan biosynthesis; L-tryptophan from chorismate: step 5/5.</text>
</comment>
<dbReference type="AlphaFoldDB" id="A0A179BBP4"/>
<feature type="active site" description="Proton acceptor" evidence="9">
    <location>
        <position position="60"/>
    </location>
</feature>
<evidence type="ECO:0000256" key="4">
    <source>
        <dbReference type="ARBA" id="ARBA00022605"/>
    </source>
</evidence>
<comment type="caution">
    <text evidence="11">The sequence shown here is derived from an EMBL/GenBank/DDBJ whole genome shotgun (WGS) entry which is preliminary data.</text>
</comment>
<dbReference type="PROSITE" id="PS00167">
    <property type="entry name" value="TRP_SYNTHASE_ALPHA"/>
    <property type="match status" value="1"/>
</dbReference>
<comment type="function">
    <text evidence="1 9">The alpha subunit is responsible for the aldol cleavage of indoleglycerol phosphate to indole and glyceraldehyde 3-phosphate.</text>
</comment>
<accession>A0A179BBP4</accession>
<dbReference type="NCBIfam" id="TIGR00262">
    <property type="entry name" value="trpA"/>
    <property type="match status" value="1"/>
</dbReference>
<dbReference type="SUPFAM" id="SSF51366">
    <property type="entry name" value="Ribulose-phoshate binding barrel"/>
    <property type="match status" value="1"/>
</dbReference>
<evidence type="ECO:0000256" key="3">
    <source>
        <dbReference type="ARBA" id="ARBA00011270"/>
    </source>
</evidence>
<evidence type="ECO:0000313" key="11">
    <source>
        <dbReference type="EMBL" id="OAP89116.1"/>
    </source>
</evidence>
<dbReference type="PANTHER" id="PTHR43406">
    <property type="entry name" value="TRYPTOPHAN SYNTHASE, ALPHA CHAIN"/>
    <property type="match status" value="1"/>
</dbReference>
<evidence type="ECO:0000256" key="6">
    <source>
        <dbReference type="ARBA" id="ARBA00023141"/>
    </source>
</evidence>
<evidence type="ECO:0000256" key="5">
    <source>
        <dbReference type="ARBA" id="ARBA00022822"/>
    </source>
</evidence>
<evidence type="ECO:0000313" key="12">
    <source>
        <dbReference type="Proteomes" id="UP000078302"/>
    </source>
</evidence>
<dbReference type="OrthoDB" id="9804578at2"/>
<dbReference type="CDD" id="cd04724">
    <property type="entry name" value="Tryptophan_synthase_alpha"/>
    <property type="match status" value="1"/>
</dbReference>
<dbReference type="Gene3D" id="3.20.20.70">
    <property type="entry name" value="Aldolase class I"/>
    <property type="match status" value="1"/>
</dbReference>
<dbReference type="UniPathway" id="UPA00035">
    <property type="reaction ID" value="UER00044"/>
</dbReference>
<comment type="similarity">
    <text evidence="9 10">Belongs to the TrpA family.</text>
</comment>